<name>A0ABU2JZN2_9ACTN</name>
<keyword evidence="7" id="KW-0067">ATP-binding</keyword>
<keyword evidence="3" id="KW-0597">Phosphoprotein</keyword>
<keyword evidence="11" id="KW-1133">Transmembrane helix</keyword>
<evidence type="ECO:0000256" key="2">
    <source>
        <dbReference type="ARBA" id="ARBA00012438"/>
    </source>
</evidence>
<evidence type="ECO:0000256" key="3">
    <source>
        <dbReference type="ARBA" id="ARBA00022553"/>
    </source>
</evidence>
<keyword evidence="9" id="KW-0175">Coiled coil</keyword>
<dbReference type="EMBL" id="JAVREO010000027">
    <property type="protein sequence ID" value="MDT0270445.1"/>
    <property type="molecule type" value="Genomic_DNA"/>
</dbReference>
<evidence type="ECO:0000256" key="6">
    <source>
        <dbReference type="ARBA" id="ARBA00022777"/>
    </source>
</evidence>
<keyword evidence="11" id="KW-0812">Transmembrane</keyword>
<keyword evidence="8" id="KW-0902">Two-component regulatory system</keyword>
<keyword evidence="5" id="KW-0547">Nucleotide-binding</keyword>
<evidence type="ECO:0000256" key="7">
    <source>
        <dbReference type="ARBA" id="ARBA00022840"/>
    </source>
</evidence>
<feature type="transmembrane region" description="Helical" evidence="11">
    <location>
        <begin position="140"/>
        <end position="157"/>
    </location>
</feature>
<feature type="transmembrane region" description="Helical" evidence="11">
    <location>
        <begin position="60"/>
        <end position="76"/>
    </location>
</feature>
<feature type="region of interest" description="Disordered" evidence="10">
    <location>
        <begin position="386"/>
        <end position="406"/>
    </location>
</feature>
<keyword evidence="6 13" id="KW-0418">Kinase</keyword>
<evidence type="ECO:0000256" key="10">
    <source>
        <dbReference type="SAM" id="MobiDB-lite"/>
    </source>
</evidence>
<feature type="domain" description="Signal transduction histidine kinase subgroup 3 dimerisation and phosphoacceptor" evidence="12">
    <location>
        <begin position="189"/>
        <end position="253"/>
    </location>
</feature>
<dbReference type="RefSeq" id="WP_311670510.1">
    <property type="nucleotide sequence ID" value="NZ_JAVREO010000027.1"/>
</dbReference>
<gene>
    <name evidence="13" type="ORF">RM844_29650</name>
</gene>
<keyword evidence="11" id="KW-0472">Membrane</keyword>
<feature type="transmembrane region" description="Helical" evidence="11">
    <location>
        <begin position="82"/>
        <end position="101"/>
    </location>
</feature>
<evidence type="ECO:0000313" key="14">
    <source>
        <dbReference type="Proteomes" id="UP001183410"/>
    </source>
</evidence>
<feature type="coiled-coil region" evidence="9">
    <location>
        <begin position="157"/>
        <end position="191"/>
    </location>
</feature>
<evidence type="ECO:0000256" key="4">
    <source>
        <dbReference type="ARBA" id="ARBA00022679"/>
    </source>
</evidence>
<comment type="caution">
    <text evidence="13">The sequence shown here is derived from an EMBL/GenBank/DDBJ whole genome shotgun (WGS) entry which is preliminary data.</text>
</comment>
<evidence type="ECO:0000313" key="13">
    <source>
        <dbReference type="EMBL" id="MDT0270445.1"/>
    </source>
</evidence>
<evidence type="ECO:0000256" key="5">
    <source>
        <dbReference type="ARBA" id="ARBA00022741"/>
    </source>
</evidence>
<dbReference type="InterPro" id="IPR050482">
    <property type="entry name" value="Sensor_HK_TwoCompSys"/>
</dbReference>
<dbReference type="CDD" id="cd16917">
    <property type="entry name" value="HATPase_UhpB-NarQ-NarX-like"/>
    <property type="match status" value="1"/>
</dbReference>
<dbReference type="Proteomes" id="UP001183410">
    <property type="component" value="Unassembled WGS sequence"/>
</dbReference>
<reference evidence="14" key="1">
    <citation type="submission" date="2023-07" db="EMBL/GenBank/DDBJ databases">
        <title>30 novel species of actinomycetes from the DSMZ collection.</title>
        <authorList>
            <person name="Nouioui I."/>
        </authorList>
    </citation>
    <scope>NUCLEOTIDE SEQUENCE [LARGE SCALE GENOMIC DNA]</scope>
    <source>
        <strain evidence="14">DSM 44915</strain>
    </source>
</reference>
<feature type="transmembrane region" description="Helical" evidence="11">
    <location>
        <begin position="36"/>
        <end position="53"/>
    </location>
</feature>
<dbReference type="PANTHER" id="PTHR24421:SF10">
    <property type="entry name" value="NITRATE_NITRITE SENSOR PROTEIN NARQ"/>
    <property type="match status" value="1"/>
</dbReference>
<evidence type="ECO:0000256" key="11">
    <source>
        <dbReference type="SAM" id="Phobius"/>
    </source>
</evidence>
<feature type="transmembrane region" description="Helical" evidence="11">
    <location>
        <begin position="108"/>
        <end position="128"/>
    </location>
</feature>
<dbReference type="Gene3D" id="1.20.5.1930">
    <property type="match status" value="1"/>
</dbReference>
<protein>
    <recommendedName>
        <fullName evidence="2">histidine kinase</fullName>
        <ecNumber evidence="2">2.7.13.3</ecNumber>
    </recommendedName>
</protein>
<organism evidence="13 14">
    <name type="scientific">Streptomyces chisholmiae</name>
    <dbReference type="NCBI Taxonomy" id="3075540"/>
    <lineage>
        <taxon>Bacteria</taxon>
        <taxon>Bacillati</taxon>
        <taxon>Actinomycetota</taxon>
        <taxon>Actinomycetes</taxon>
        <taxon>Kitasatosporales</taxon>
        <taxon>Streptomycetaceae</taxon>
        <taxon>Streptomyces</taxon>
    </lineage>
</organism>
<proteinExistence type="predicted"/>
<dbReference type="PANTHER" id="PTHR24421">
    <property type="entry name" value="NITRATE/NITRITE SENSOR PROTEIN NARX-RELATED"/>
    <property type="match status" value="1"/>
</dbReference>
<dbReference type="EC" id="2.7.13.3" evidence="2"/>
<dbReference type="InterPro" id="IPR011712">
    <property type="entry name" value="Sig_transdc_His_kin_sub3_dim/P"/>
</dbReference>
<keyword evidence="14" id="KW-1185">Reference proteome</keyword>
<dbReference type="Gene3D" id="3.30.565.10">
    <property type="entry name" value="Histidine kinase-like ATPase, C-terminal domain"/>
    <property type="match status" value="1"/>
</dbReference>
<sequence>MPQPHLPWPRLRNALVGPAAVVPALIDQATTDTDPLAYGALSLYSVLVLVALAQRARWPLGGFAAVLVVLAVAEVWCAAREVQLTGLAVLPVAFAIYAVGARCSVPQALTALVAGTLIVSVGVTVNHATAGSDWRGGSDVLAALAPIPVVWGLGVLAQSHRQRLLSMERHAADAERERHLLAERAAAAERVRIARDMHDVVAHSLTLLVVHAETMRARSGDLPEWAREQVDALAAAGRQATVEMRELLGLLRNGAPEEAPRAPAPTLAELPPLVAAARQAGNPVRLTTDGELARVARPVQLTGYRLVQETLANARRHAPGAAVTVDLRVADGALRVAVGCAAPRRPVAPVPGPGTGLEGLRERVAAGGGTFAAGGTPDGGFRVVAELPLGDRPPPPRAGADPRPGG</sequence>
<dbReference type="SUPFAM" id="SSF55874">
    <property type="entry name" value="ATPase domain of HSP90 chaperone/DNA topoisomerase II/histidine kinase"/>
    <property type="match status" value="1"/>
</dbReference>
<dbReference type="InterPro" id="IPR036890">
    <property type="entry name" value="HATPase_C_sf"/>
</dbReference>
<dbReference type="Pfam" id="PF07730">
    <property type="entry name" value="HisKA_3"/>
    <property type="match status" value="1"/>
</dbReference>
<evidence type="ECO:0000256" key="8">
    <source>
        <dbReference type="ARBA" id="ARBA00023012"/>
    </source>
</evidence>
<evidence type="ECO:0000259" key="12">
    <source>
        <dbReference type="Pfam" id="PF07730"/>
    </source>
</evidence>
<keyword evidence="4" id="KW-0808">Transferase</keyword>
<dbReference type="GO" id="GO:0016301">
    <property type="term" value="F:kinase activity"/>
    <property type="evidence" value="ECO:0007669"/>
    <property type="project" value="UniProtKB-KW"/>
</dbReference>
<evidence type="ECO:0000256" key="9">
    <source>
        <dbReference type="SAM" id="Coils"/>
    </source>
</evidence>
<evidence type="ECO:0000256" key="1">
    <source>
        <dbReference type="ARBA" id="ARBA00000085"/>
    </source>
</evidence>
<accession>A0ABU2JZN2</accession>
<comment type="catalytic activity">
    <reaction evidence="1">
        <text>ATP + protein L-histidine = ADP + protein N-phospho-L-histidine.</text>
        <dbReference type="EC" id="2.7.13.3"/>
    </reaction>
</comment>